<keyword evidence="2 5" id="KW-0812">Transmembrane</keyword>
<feature type="transmembrane region" description="Helical" evidence="5">
    <location>
        <begin position="40"/>
        <end position="57"/>
    </location>
</feature>
<sequence length="120" mass="13741">MRSLEVAGILMIPLLICGMFGNLQLMIVTWRYKQLQHRNGILVAIIACMDFVSFYHLRINNISELHEMKDAIEINTGLSLMRRETCFPTIFLYSYSFNMACVAILSLAIDRLLAVLSPVR</sequence>
<keyword evidence="3 5" id="KW-1133">Transmembrane helix</keyword>
<reference evidence="7 8" key="2">
    <citation type="submission" date="2018-11" db="EMBL/GenBank/DDBJ databases">
        <authorList>
            <consortium name="Pathogen Informatics"/>
        </authorList>
    </citation>
    <scope>NUCLEOTIDE SEQUENCE [LARGE SCALE GENOMIC DNA]</scope>
</reference>
<organism evidence="9">
    <name type="scientific">Gongylonema pulchrum</name>
    <dbReference type="NCBI Taxonomy" id="637853"/>
    <lineage>
        <taxon>Eukaryota</taxon>
        <taxon>Metazoa</taxon>
        <taxon>Ecdysozoa</taxon>
        <taxon>Nematoda</taxon>
        <taxon>Chromadorea</taxon>
        <taxon>Rhabditida</taxon>
        <taxon>Spirurina</taxon>
        <taxon>Spiruromorpha</taxon>
        <taxon>Spiruroidea</taxon>
        <taxon>Gongylonematidae</taxon>
        <taxon>Gongylonema</taxon>
    </lineage>
</organism>
<protein>
    <submittedName>
        <fullName evidence="9">G_PROTEIN_RECEP_F1_2 domain-containing protein</fullName>
    </submittedName>
</protein>
<dbReference type="OrthoDB" id="5865233at2759"/>
<keyword evidence="8" id="KW-1185">Reference proteome</keyword>
<dbReference type="Proteomes" id="UP000271098">
    <property type="component" value="Unassembled WGS sequence"/>
</dbReference>
<evidence type="ECO:0000259" key="6">
    <source>
        <dbReference type="PROSITE" id="PS50262"/>
    </source>
</evidence>
<dbReference type="AlphaFoldDB" id="A0A183EAC7"/>
<dbReference type="Pfam" id="PF10320">
    <property type="entry name" value="7TM_GPCR_Srsx"/>
    <property type="match status" value="1"/>
</dbReference>
<gene>
    <name evidence="7" type="ORF">GPUH_LOCUS17917</name>
</gene>
<evidence type="ECO:0000256" key="2">
    <source>
        <dbReference type="ARBA" id="ARBA00022692"/>
    </source>
</evidence>
<accession>A0A183EAC7</accession>
<evidence type="ECO:0000256" key="1">
    <source>
        <dbReference type="ARBA" id="ARBA00004370"/>
    </source>
</evidence>
<dbReference type="SUPFAM" id="SSF81321">
    <property type="entry name" value="Family A G protein-coupled receptor-like"/>
    <property type="match status" value="1"/>
</dbReference>
<evidence type="ECO:0000313" key="8">
    <source>
        <dbReference type="Proteomes" id="UP000271098"/>
    </source>
</evidence>
<dbReference type="InterPro" id="IPR019424">
    <property type="entry name" value="7TM_GPCR_Srsx"/>
</dbReference>
<dbReference type="GO" id="GO:0016020">
    <property type="term" value="C:membrane"/>
    <property type="evidence" value="ECO:0007669"/>
    <property type="project" value="UniProtKB-SubCell"/>
</dbReference>
<dbReference type="WBParaSite" id="GPUH_0001794301-mRNA-1">
    <property type="protein sequence ID" value="GPUH_0001794301-mRNA-1"/>
    <property type="gene ID" value="GPUH_0001794301"/>
</dbReference>
<evidence type="ECO:0000256" key="5">
    <source>
        <dbReference type="SAM" id="Phobius"/>
    </source>
</evidence>
<dbReference type="EMBL" id="UYRT01085887">
    <property type="protein sequence ID" value="VDN30696.1"/>
    <property type="molecule type" value="Genomic_DNA"/>
</dbReference>
<feature type="transmembrane region" description="Helical" evidence="5">
    <location>
        <begin position="90"/>
        <end position="113"/>
    </location>
</feature>
<dbReference type="InterPro" id="IPR017452">
    <property type="entry name" value="GPCR_Rhodpsn_7TM"/>
</dbReference>
<proteinExistence type="predicted"/>
<feature type="transmembrane region" description="Helical" evidence="5">
    <location>
        <begin position="6"/>
        <end position="28"/>
    </location>
</feature>
<dbReference type="PANTHER" id="PTHR23360">
    <property type="entry name" value="G-PROTEIN COUPLED RECEPTORS FAMILY 1 PROFILE DOMAIN-CONTAINING PROTEIN-RELATED"/>
    <property type="match status" value="1"/>
</dbReference>
<feature type="domain" description="G-protein coupled receptors family 1 profile" evidence="6">
    <location>
        <begin position="21"/>
        <end position="120"/>
    </location>
</feature>
<reference evidence="9" key="1">
    <citation type="submission" date="2016-06" db="UniProtKB">
        <authorList>
            <consortium name="WormBaseParasite"/>
        </authorList>
    </citation>
    <scope>IDENTIFICATION</scope>
</reference>
<evidence type="ECO:0000313" key="7">
    <source>
        <dbReference type="EMBL" id="VDN30696.1"/>
    </source>
</evidence>
<evidence type="ECO:0000256" key="4">
    <source>
        <dbReference type="ARBA" id="ARBA00023136"/>
    </source>
</evidence>
<name>A0A183EAC7_9BILA</name>
<keyword evidence="4 5" id="KW-0472">Membrane</keyword>
<comment type="subcellular location">
    <subcellularLocation>
        <location evidence="1">Membrane</location>
    </subcellularLocation>
</comment>
<dbReference type="InterPro" id="IPR047130">
    <property type="entry name" value="7TM_GPCR_Srsx_nematod"/>
</dbReference>
<dbReference type="PROSITE" id="PS50262">
    <property type="entry name" value="G_PROTEIN_RECEP_F1_2"/>
    <property type="match status" value="1"/>
</dbReference>
<evidence type="ECO:0000256" key="3">
    <source>
        <dbReference type="ARBA" id="ARBA00022989"/>
    </source>
</evidence>
<evidence type="ECO:0000313" key="9">
    <source>
        <dbReference type="WBParaSite" id="GPUH_0001794301-mRNA-1"/>
    </source>
</evidence>
<dbReference type="Gene3D" id="1.20.1070.10">
    <property type="entry name" value="Rhodopsin 7-helix transmembrane proteins"/>
    <property type="match status" value="1"/>
</dbReference>